<keyword evidence="1" id="KW-0812">Transmembrane</keyword>
<sequence>MIEIKEVIIPKEDYVQINSILLRQKFWAARSRLLIYAGLVVLVVLRFAAAYWQYADTHVDPPILLGLMLLGLLSMPWFLLRRMKIMVLKQFAASLTSRFATTFQLSDAIIVSENQVARTEINWSTVHRAWHYGNWLLLFVGDNGALYLDINRLVPPSQTTDLLQLLNRKGIYIK</sequence>
<keyword evidence="3" id="KW-1185">Reference proteome</keyword>
<comment type="caution">
    <text evidence="2">The sequence shown here is derived from an EMBL/GenBank/DDBJ whole genome shotgun (WGS) entry which is preliminary data.</text>
</comment>
<evidence type="ECO:0000313" key="3">
    <source>
        <dbReference type="Proteomes" id="UP001500454"/>
    </source>
</evidence>
<evidence type="ECO:0000313" key="2">
    <source>
        <dbReference type="EMBL" id="GAA4373871.1"/>
    </source>
</evidence>
<protein>
    <recommendedName>
        <fullName evidence="4">YcxB family protein</fullName>
    </recommendedName>
</protein>
<gene>
    <name evidence="2" type="ORF">GCM10023186_04850</name>
</gene>
<evidence type="ECO:0008006" key="4">
    <source>
        <dbReference type="Google" id="ProtNLM"/>
    </source>
</evidence>
<accession>A0ABP8IVI8</accession>
<reference evidence="3" key="1">
    <citation type="journal article" date="2019" name="Int. J. Syst. Evol. Microbiol.">
        <title>The Global Catalogue of Microorganisms (GCM) 10K type strain sequencing project: providing services to taxonomists for standard genome sequencing and annotation.</title>
        <authorList>
            <consortium name="The Broad Institute Genomics Platform"/>
            <consortium name="The Broad Institute Genome Sequencing Center for Infectious Disease"/>
            <person name="Wu L."/>
            <person name="Ma J."/>
        </authorList>
    </citation>
    <scope>NUCLEOTIDE SEQUENCE [LARGE SCALE GENOMIC DNA]</scope>
    <source>
        <strain evidence="3">JCM 17924</strain>
    </source>
</reference>
<name>A0ABP8IVI8_9BACT</name>
<dbReference type="RefSeq" id="WP_345221037.1">
    <property type="nucleotide sequence ID" value="NZ_BAABHA010000001.1"/>
</dbReference>
<keyword evidence="1" id="KW-1133">Transmembrane helix</keyword>
<dbReference type="EMBL" id="BAABHA010000001">
    <property type="protein sequence ID" value="GAA4373871.1"/>
    <property type="molecule type" value="Genomic_DNA"/>
</dbReference>
<evidence type="ECO:0000256" key="1">
    <source>
        <dbReference type="SAM" id="Phobius"/>
    </source>
</evidence>
<keyword evidence="1" id="KW-0472">Membrane</keyword>
<organism evidence="2 3">
    <name type="scientific">Hymenobacter koreensis</name>
    <dbReference type="NCBI Taxonomy" id="1084523"/>
    <lineage>
        <taxon>Bacteria</taxon>
        <taxon>Pseudomonadati</taxon>
        <taxon>Bacteroidota</taxon>
        <taxon>Cytophagia</taxon>
        <taxon>Cytophagales</taxon>
        <taxon>Hymenobacteraceae</taxon>
        <taxon>Hymenobacter</taxon>
    </lineage>
</organism>
<feature type="transmembrane region" description="Helical" evidence="1">
    <location>
        <begin position="33"/>
        <end position="55"/>
    </location>
</feature>
<feature type="transmembrane region" description="Helical" evidence="1">
    <location>
        <begin position="61"/>
        <end position="80"/>
    </location>
</feature>
<dbReference type="Proteomes" id="UP001500454">
    <property type="component" value="Unassembled WGS sequence"/>
</dbReference>
<proteinExistence type="predicted"/>